<evidence type="ECO:0000313" key="2">
    <source>
        <dbReference type="Proteomes" id="UP000050794"/>
    </source>
</evidence>
<organism evidence="2 3">
    <name type="scientific">Toxocara canis</name>
    <name type="common">Canine roundworm</name>
    <dbReference type="NCBI Taxonomy" id="6265"/>
    <lineage>
        <taxon>Eukaryota</taxon>
        <taxon>Metazoa</taxon>
        <taxon>Ecdysozoa</taxon>
        <taxon>Nematoda</taxon>
        <taxon>Chromadorea</taxon>
        <taxon>Rhabditida</taxon>
        <taxon>Spirurina</taxon>
        <taxon>Ascaridomorpha</taxon>
        <taxon>Ascaridoidea</taxon>
        <taxon>Toxocaridae</taxon>
        <taxon>Toxocara</taxon>
    </lineage>
</organism>
<reference evidence="1 2" key="2">
    <citation type="submission" date="2018-11" db="EMBL/GenBank/DDBJ databases">
        <authorList>
            <consortium name="Pathogen Informatics"/>
        </authorList>
    </citation>
    <scope>NUCLEOTIDE SEQUENCE [LARGE SCALE GENOMIC DNA]</scope>
</reference>
<gene>
    <name evidence="1" type="ORF">TCNE_LOCUS12448</name>
</gene>
<accession>A0A183UVC8</accession>
<evidence type="ECO:0000313" key="3">
    <source>
        <dbReference type="WBParaSite" id="TCNE_0001244801-mRNA-1"/>
    </source>
</evidence>
<dbReference type="EMBL" id="UYWY01021268">
    <property type="protein sequence ID" value="VDM43769.1"/>
    <property type="molecule type" value="Genomic_DNA"/>
</dbReference>
<protein>
    <submittedName>
        <fullName evidence="3">Acyl-CoA thioesterase</fullName>
    </submittedName>
</protein>
<evidence type="ECO:0000313" key="1">
    <source>
        <dbReference type="EMBL" id="VDM43769.1"/>
    </source>
</evidence>
<dbReference type="AlphaFoldDB" id="A0A183UVC8"/>
<reference evidence="3" key="1">
    <citation type="submission" date="2016-06" db="UniProtKB">
        <authorList>
            <consortium name="WormBaseParasite"/>
        </authorList>
    </citation>
    <scope>IDENTIFICATION</scope>
</reference>
<dbReference type="WBParaSite" id="TCNE_0001244801-mRNA-1">
    <property type="protein sequence ID" value="TCNE_0001244801-mRNA-1"/>
    <property type="gene ID" value="TCNE_0001244801"/>
</dbReference>
<dbReference type="Proteomes" id="UP000050794">
    <property type="component" value="Unassembled WGS sequence"/>
</dbReference>
<proteinExistence type="predicted"/>
<name>A0A183UVC8_TOXCA</name>
<keyword evidence="2" id="KW-1185">Reference proteome</keyword>
<sequence>MSDETRWDVEMRRVQFADAVIVGQPAMVYGVRMNAQLGGGSFILAAIASTQSDDKCAFAVTTCLRPYHVENTTSRPICHVKQRRAWLVLGSETAWESQVL</sequence>